<dbReference type="SUPFAM" id="SSF47598">
    <property type="entry name" value="Ribbon-helix-helix"/>
    <property type="match status" value="1"/>
</dbReference>
<dbReference type="InterPro" id="IPR013321">
    <property type="entry name" value="Arc_rbn_hlx_hlx"/>
</dbReference>
<dbReference type="InterPro" id="IPR010985">
    <property type="entry name" value="Ribbon_hlx_hlx"/>
</dbReference>
<dbReference type="Pfam" id="PF01402">
    <property type="entry name" value="RHH_1"/>
    <property type="match status" value="1"/>
</dbReference>
<accession>A0A1F4TJT4</accession>
<dbReference type="Proteomes" id="UP000177309">
    <property type="component" value="Unassembled WGS sequence"/>
</dbReference>
<comment type="caution">
    <text evidence="2">The sequence shown here is derived from an EMBL/GenBank/DDBJ whole genome shotgun (WGS) entry which is preliminary data.</text>
</comment>
<protein>
    <recommendedName>
        <fullName evidence="1">Ribbon-helix-helix protein CopG domain-containing protein</fullName>
    </recommendedName>
</protein>
<gene>
    <name evidence="2" type="ORF">A2462_03600</name>
</gene>
<dbReference type="EMBL" id="MEUI01000041">
    <property type="protein sequence ID" value="OGC32985.1"/>
    <property type="molecule type" value="Genomic_DNA"/>
</dbReference>
<evidence type="ECO:0000313" key="2">
    <source>
        <dbReference type="EMBL" id="OGC32985.1"/>
    </source>
</evidence>
<organism evidence="2 3">
    <name type="scientific">candidate division WOR-1 bacterium RIFOXYC2_FULL_41_25</name>
    <dbReference type="NCBI Taxonomy" id="1802586"/>
    <lineage>
        <taxon>Bacteria</taxon>
        <taxon>Bacillati</taxon>
        <taxon>Saganbacteria</taxon>
    </lineage>
</organism>
<name>A0A1F4TJT4_UNCSA</name>
<evidence type="ECO:0000259" key="1">
    <source>
        <dbReference type="Pfam" id="PF01402"/>
    </source>
</evidence>
<dbReference type="AlphaFoldDB" id="A0A1F4TJT4"/>
<sequence>MTNRRILTLSLPQSLQKEIGEVAKEEKVSVSELFRLAIRDFIGRMKWDKAAKYGQRVAREMKITEDDIEGIVHEFRKK</sequence>
<dbReference type="GO" id="GO:0006355">
    <property type="term" value="P:regulation of DNA-templated transcription"/>
    <property type="evidence" value="ECO:0007669"/>
    <property type="project" value="InterPro"/>
</dbReference>
<reference evidence="2 3" key="1">
    <citation type="journal article" date="2016" name="Nat. Commun.">
        <title>Thousands of microbial genomes shed light on interconnected biogeochemical processes in an aquifer system.</title>
        <authorList>
            <person name="Anantharaman K."/>
            <person name="Brown C.T."/>
            <person name="Hug L.A."/>
            <person name="Sharon I."/>
            <person name="Castelle C.J."/>
            <person name="Probst A.J."/>
            <person name="Thomas B.C."/>
            <person name="Singh A."/>
            <person name="Wilkins M.J."/>
            <person name="Karaoz U."/>
            <person name="Brodie E.L."/>
            <person name="Williams K.H."/>
            <person name="Hubbard S.S."/>
            <person name="Banfield J.F."/>
        </authorList>
    </citation>
    <scope>NUCLEOTIDE SEQUENCE [LARGE SCALE GENOMIC DNA]</scope>
</reference>
<dbReference type="Gene3D" id="1.10.1220.10">
    <property type="entry name" value="Met repressor-like"/>
    <property type="match status" value="1"/>
</dbReference>
<feature type="domain" description="Ribbon-helix-helix protein CopG" evidence="1">
    <location>
        <begin position="7"/>
        <end position="44"/>
    </location>
</feature>
<dbReference type="InterPro" id="IPR002145">
    <property type="entry name" value="CopG"/>
</dbReference>
<evidence type="ECO:0000313" key="3">
    <source>
        <dbReference type="Proteomes" id="UP000177309"/>
    </source>
</evidence>
<proteinExistence type="predicted"/>